<dbReference type="Proteomes" id="UP001290101">
    <property type="component" value="Unassembled WGS sequence"/>
</dbReference>
<dbReference type="RefSeq" id="WP_322444037.1">
    <property type="nucleotide sequence ID" value="NZ_JAXOTQ010000086.1"/>
</dbReference>
<evidence type="ECO:0000313" key="3">
    <source>
        <dbReference type="Proteomes" id="UP001290101"/>
    </source>
</evidence>
<gene>
    <name evidence="2" type="ORF">U2F25_34960</name>
</gene>
<feature type="region of interest" description="Disordered" evidence="1">
    <location>
        <begin position="198"/>
        <end position="223"/>
    </location>
</feature>
<feature type="compositionally biased region" description="Basic and acidic residues" evidence="1">
    <location>
        <begin position="201"/>
        <end position="213"/>
    </location>
</feature>
<keyword evidence="3" id="KW-1185">Reference proteome</keyword>
<organism evidence="2 3">
    <name type="scientific">Micromonospora sicca</name>
    <dbReference type="NCBI Taxonomy" id="2202420"/>
    <lineage>
        <taxon>Bacteria</taxon>
        <taxon>Bacillati</taxon>
        <taxon>Actinomycetota</taxon>
        <taxon>Actinomycetes</taxon>
        <taxon>Micromonosporales</taxon>
        <taxon>Micromonosporaceae</taxon>
        <taxon>Micromonospora</taxon>
    </lineage>
</organism>
<comment type="caution">
    <text evidence="2">The sequence shown here is derived from an EMBL/GenBank/DDBJ whole genome shotgun (WGS) entry which is preliminary data.</text>
</comment>
<accession>A0ABU5JPV8</accession>
<protein>
    <submittedName>
        <fullName evidence="2">Uncharacterized protein</fullName>
    </submittedName>
</protein>
<evidence type="ECO:0000256" key="1">
    <source>
        <dbReference type="SAM" id="MobiDB-lite"/>
    </source>
</evidence>
<name>A0ABU5JPV8_9ACTN</name>
<dbReference type="EMBL" id="JAXOTQ010000086">
    <property type="protein sequence ID" value="MDZ5494581.1"/>
    <property type="molecule type" value="Genomic_DNA"/>
</dbReference>
<sequence length="223" mass="24456">MMTAMPVPWRSSAEAFAQYLTSHGLEAAHVLDVEAAWQAFSEFLQVEIDGVDPDPDSDADGFILQWGHYSWNGHRPSLTFTRQLAIVGDGPCVDPEYWQLSLQMRFDDGPDLTGIDALPEQDTGFNFAPIGPHRHAAVAEMRTHMEQHPQVQAAWRAKPTDSELTLDPRRLARGPTDRGIEAHVTLVVLTSTLLEASPKSEAVRAGRRGERRSGQGLPAPGAG</sequence>
<feature type="non-terminal residue" evidence="2">
    <location>
        <position position="223"/>
    </location>
</feature>
<reference evidence="2 3" key="1">
    <citation type="submission" date="2023-12" db="EMBL/GenBank/DDBJ databases">
        <title>Micromonospora sp. nov., isolated from Atacama Desert.</title>
        <authorList>
            <person name="Carro L."/>
            <person name="Golinska P."/>
            <person name="Klenk H.-P."/>
            <person name="Goodfellow M."/>
        </authorList>
    </citation>
    <scope>NUCLEOTIDE SEQUENCE [LARGE SCALE GENOMIC DNA]</scope>
    <source>
        <strain evidence="2 3">4G53</strain>
    </source>
</reference>
<proteinExistence type="predicted"/>
<evidence type="ECO:0000313" key="2">
    <source>
        <dbReference type="EMBL" id="MDZ5494581.1"/>
    </source>
</evidence>